<keyword evidence="5 6" id="KW-0665">Pyrimidine biosynthesis</keyword>
<dbReference type="SUPFAM" id="SSF51338">
    <property type="entry name" value="Composite domain of metallo-dependent hydrolases"/>
    <property type="match status" value="1"/>
</dbReference>
<feature type="binding site" evidence="6">
    <location>
        <position position="224"/>
    </location>
    <ligand>
        <name>Zn(2+)</name>
        <dbReference type="ChEBI" id="CHEBI:29105"/>
        <label>2</label>
    </ligand>
</feature>
<evidence type="ECO:0000313" key="9">
    <source>
        <dbReference type="Proteomes" id="UP001595952"/>
    </source>
</evidence>
<dbReference type="PANTHER" id="PTHR43668">
    <property type="entry name" value="ALLANTOINASE"/>
    <property type="match status" value="1"/>
</dbReference>
<feature type="binding site" evidence="6">
    <location>
        <position position="171"/>
    </location>
    <ligand>
        <name>Zn(2+)</name>
        <dbReference type="ChEBI" id="CHEBI:29105"/>
        <label>2</label>
    </ligand>
</feature>
<evidence type="ECO:0000256" key="6">
    <source>
        <dbReference type="HAMAP-Rule" id="MF_00220"/>
    </source>
</evidence>
<evidence type="ECO:0000256" key="4">
    <source>
        <dbReference type="ARBA" id="ARBA00022801"/>
    </source>
</evidence>
<feature type="binding site" evidence="6">
    <location>
        <position position="297"/>
    </location>
    <ligand>
        <name>Zn(2+)</name>
        <dbReference type="ChEBI" id="CHEBI:29105"/>
        <label>1</label>
    </ligand>
</feature>
<feature type="binding site" evidence="6">
    <location>
        <begin position="54"/>
        <end position="56"/>
    </location>
    <ligand>
        <name>substrate</name>
    </ligand>
</feature>
<dbReference type="PROSITE" id="PS00483">
    <property type="entry name" value="DIHYDROOROTASE_2"/>
    <property type="match status" value="1"/>
</dbReference>
<dbReference type="InterPro" id="IPR004722">
    <property type="entry name" value="DHOase"/>
</dbReference>
<dbReference type="Gene3D" id="3.20.20.140">
    <property type="entry name" value="Metal-dependent hydrolases"/>
    <property type="match status" value="1"/>
</dbReference>
<feature type="binding site" evidence="6">
    <location>
        <position position="301"/>
    </location>
    <ligand>
        <name>substrate</name>
    </ligand>
</feature>
<feature type="binding site" evidence="6">
    <location>
        <position position="54"/>
    </location>
    <ligand>
        <name>Zn(2+)</name>
        <dbReference type="ChEBI" id="CHEBI:29105"/>
        <label>1</label>
    </ligand>
</feature>
<evidence type="ECO:0000256" key="2">
    <source>
        <dbReference type="ARBA" id="ARBA00010286"/>
    </source>
</evidence>
<evidence type="ECO:0000256" key="3">
    <source>
        <dbReference type="ARBA" id="ARBA00022723"/>
    </source>
</evidence>
<dbReference type="SUPFAM" id="SSF51556">
    <property type="entry name" value="Metallo-dependent hydrolases"/>
    <property type="match status" value="1"/>
</dbReference>
<accession>A0ABV9I827</accession>
<comment type="cofactor">
    <cofactor evidence="6">
        <name>Zn(2+)</name>
        <dbReference type="ChEBI" id="CHEBI:29105"/>
    </cofactor>
    <text evidence="6">Binds 2 Zn(2+) ions per subunit.</text>
</comment>
<comment type="caution">
    <text evidence="6">Lacks conserved residue(s) required for the propagation of feature annotation.</text>
</comment>
<dbReference type="InterPro" id="IPR032466">
    <property type="entry name" value="Metal_Hydrolase"/>
</dbReference>
<keyword evidence="9" id="KW-1185">Reference proteome</keyword>
<dbReference type="PANTHER" id="PTHR43668:SF2">
    <property type="entry name" value="ALLANTOINASE"/>
    <property type="match status" value="1"/>
</dbReference>
<keyword evidence="4 6" id="KW-0378">Hydrolase</keyword>
<dbReference type="InterPro" id="IPR024403">
    <property type="entry name" value="DHOase_cat"/>
</dbReference>
<feature type="binding site" evidence="6">
    <location>
        <position position="52"/>
    </location>
    <ligand>
        <name>Zn(2+)</name>
        <dbReference type="ChEBI" id="CHEBI:29105"/>
        <label>1</label>
    </ligand>
</feature>
<comment type="catalytic activity">
    <reaction evidence="6">
        <text>(S)-dihydroorotate + H2O = N-carbamoyl-L-aspartate + H(+)</text>
        <dbReference type="Rhea" id="RHEA:24296"/>
        <dbReference type="ChEBI" id="CHEBI:15377"/>
        <dbReference type="ChEBI" id="CHEBI:15378"/>
        <dbReference type="ChEBI" id="CHEBI:30864"/>
        <dbReference type="ChEBI" id="CHEBI:32814"/>
        <dbReference type="EC" id="3.5.2.3"/>
    </reaction>
</comment>
<keyword evidence="6" id="KW-0862">Zinc</keyword>
<proteinExistence type="inferred from homology"/>
<comment type="pathway">
    <text evidence="6">Pyrimidine metabolism; UMP biosynthesis via de novo pathway; (S)-dihydroorotate from bicarbonate: step 3/3.</text>
</comment>
<feature type="binding site" evidence="6">
    <location>
        <position position="144"/>
    </location>
    <ligand>
        <name>Zn(2+)</name>
        <dbReference type="ChEBI" id="CHEBI:29105"/>
        <label>2</label>
    </ligand>
</feature>
<comment type="caution">
    <text evidence="8">The sequence shown here is derived from an EMBL/GenBank/DDBJ whole genome shotgun (WGS) entry which is preliminary data.</text>
</comment>
<dbReference type="EMBL" id="JBHSEI010000001">
    <property type="protein sequence ID" value="MFC4637609.1"/>
    <property type="molecule type" value="Genomic_DNA"/>
</dbReference>
<dbReference type="InterPro" id="IPR011059">
    <property type="entry name" value="Metal-dep_hydrolase_composite"/>
</dbReference>
<name>A0ABV9I827_9DEIO</name>
<dbReference type="CDD" id="cd01317">
    <property type="entry name" value="DHOase_IIa"/>
    <property type="match status" value="1"/>
</dbReference>
<dbReference type="RefSeq" id="WP_380060620.1">
    <property type="nucleotide sequence ID" value="NZ_JBHSEI010000001.1"/>
</dbReference>
<feature type="active site" evidence="6">
    <location>
        <position position="297"/>
    </location>
</feature>
<dbReference type="GO" id="GO:0004151">
    <property type="term" value="F:dihydroorotase activity"/>
    <property type="evidence" value="ECO:0007669"/>
    <property type="project" value="UniProtKB-EC"/>
</dbReference>
<evidence type="ECO:0000313" key="8">
    <source>
        <dbReference type="EMBL" id="MFC4637609.1"/>
    </source>
</evidence>
<dbReference type="HAMAP" id="MF_00220_B">
    <property type="entry name" value="PyrC_classI_B"/>
    <property type="match status" value="1"/>
</dbReference>
<dbReference type="NCBIfam" id="TIGR00857">
    <property type="entry name" value="pyrC_multi"/>
    <property type="match status" value="1"/>
</dbReference>
<dbReference type="EC" id="3.5.2.3" evidence="6"/>
<feature type="binding site" evidence="6">
    <location>
        <position position="86"/>
    </location>
    <ligand>
        <name>substrate</name>
    </ligand>
</feature>
<feature type="domain" description="Dihydroorotase catalytic" evidence="7">
    <location>
        <begin position="44"/>
        <end position="227"/>
    </location>
</feature>
<dbReference type="Pfam" id="PF12890">
    <property type="entry name" value="DHOase"/>
    <property type="match status" value="1"/>
</dbReference>
<evidence type="ECO:0000256" key="1">
    <source>
        <dbReference type="ARBA" id="ARBA00002368"/>
    </source>
</evidence>
<dbReference type="InterPro" id="IPR002195">
    <property type="entry name" value="Dihydroorotase_CS"/>
</dbReference>
<evidence type="ECO:0000259" key="7">
    <source>
        <dbReference type="Pfam" id="PF12890"/>
    </source>
</evidence>
<dbReference type="InterPro" id="IPR050138">
    <property type="entry name" value="DHOase/Allantoinase_Hydrolase"/>
</dbReference>
<dbReference type="Gene3D" id="2.30.40.10">
    <property type="entry name" value="Urease, subunit C, domain 1"/>
    <property type="match status" value="1"/>
</dbReference>
<organism evidence="8 9">
    <name type="scientific">Deinococcus hohokamensis</name>
    <dbReference type="NCBI Taxonomy" id="309883"/>
    <lineage>
        <taxon>Bacteria</taxon>
        <taxon>Thermotogati</taxon>
        <taxon>Deinococcota</taxon>
        <taxon>Deinococci</taxon>
        <taxon>Deinococcales</taxon>
        <taxon>Deinococcaceae</taxon>
        <taxon>Deinococcus</taxon>
    </lineage>
</organism>
<feature type="binding site" evidence="6">
    <location>
        <position position="144"/>
    </location>
    <ligand>
        <name>Zn(2+)</name>
        <dbReference type="ChEBI" id="CHEBI:29105"/>
        <label>1</label>
    </ligand>
</feature>
<dbReference type="Proteomes" id="UP001595952">
    <property type="component" value="Unassembled WGS sequence"/>
</dbReference>
<comment type="function">
    <text evidence="1 6">Catalyzes the reversible cyclization of carbamoyl aspartate to dihydroorotate.</text>
</comment>
<dbReference type="NCBIfam" id="NF006841">
    <property type="entry name" value="PRK09357.2-2"/>
    <property type="match status" value="1"/>
</dbReference>
<reference evidence="9" key="1">
    <citation type="journal article" date="2019" name="Int. J. Syst. Evol. Microbiol.">
        <title>The Global Catalogue of Microorganisms (GCM) 10K type strain sequencing project: providing services to taxonomists for standard genome sequencing and annotation.</title>
        <authorList>
            <consortium name="The Broad Institute Genomics Platform"/>
            <consortium name="The Broad Institute Genome Sequencing Center for Infectious Disease"/>
            <person name="Wu L."/>
            <person name="Ma J."/>
        </authorList>
    </citation>
    <scope>NUCLEOTIDE SEQUENCE [LARGE SCALE GENOMIC DNA]</scope>
    <source>
        <strain evidence="9">CCUG 55995</strain>
    </source>
</reference>
<protein>
    <recommendedName>
        <fullName evidence="6">Dihydroorotase</fullName>
        <shortName evidence="6">DHOase</shortName>
        <ecNumber evidence="6">3.5.2.3</ecNumber>
    </recommendedName>
</protein>
<keyword evidence="3 6" id="KW-0479">Metal-binding</keyword>
<evidence type="ECO:0000256" key="5">
    <source>
        <dbReference type="ARBA" id="ARBA00022975"/>
    </source>
</evidence>
<sequence length="416" mass="44147">MLTIINIKRPGSVALESVTVEHGVIKGWNLPPEGQIIDGQGGTVAPAFTELHAHLREPGQTEKEDLASGLAAAAAGGYGTVVSMPNTRPVVDDPAIVRALVEKAQGLGLARLRPAAALTRGQQGEQLAELSYLKEAGAAMFTDDGLTNENARTLRLGLEYAGSLGMVVSVHAEDASLRAGGVMNEGPVSEALGLPGNPAAAEAARVARDMELVAQTGARLHVQHLSTARALDIVREAKGRGLPVTCEVCPHHLTLTDEALRSFDAIYKVAPPLRTQADADHLLQGLLDGSVDCLATDHAPHTRAEKERDLLEAPSGIAYIEVAFPLMWTRFGDVLGLERLLDLMTAGPARVMGWPEPSLDAGAPADLVVLDLTTEREVKPAEFKSKAKFTPWAGERLRGWPTLTVVAGQVAFQRQT</sequence>
<gene>
    <name evidence="6" type="primary">pyrC</name>
    <name evidence="8" type="ORF">ACFO0D_04550</name>
</gene>
<comment type="similarity">
    <text evidence="2 6">Belongs to the metallo-dependent hydrolases superfamily. DHOase family. Class I DHOase subfamily.</text>
</comment>